<protein>
    <submittedName>
        <fullName evidence="1">Os02g0541200 protein</fullName>
    </submittedName>
</protein>
<sequence>MSCGGLRLRVSPVARFTFPVLVGSAATEGLCVGRQWMNSGCSTVESLGVCCRCGRLSDNAAVFANPPDRLHPLRLGVPNCNVQRPFLLWGFLPSKGVKLASNLLKPD</sequence>
<evidence type="ECO:0000313" key="2">
    <source>
        <dbReference type="Proteomes" id="UP000000763"/>
    </source>
</evidence>
<name>C7IYR2_ORYSJ</name>
<reference evidence="1 2" key="1">
    <citation type="journal article" date="2005" name="Nature">
        <title>The map-based sequence of the rice genome.</title>
        <authorList>
            <consortium name="International rice genome sequencing project (IRGSP)"/>
            <person name="Matsumoto T."/>
            <person name="Wu J."/>
            <person name="Kanamori H."/>
            <person name="Katayose Y."/>
            <person name="Fujisawa M."/>
            <person name="Namiki N."/>
            <person name="Mizuno H."/>
            <person name="Yamamoto K."/>
            <person name="Antonio B.A."/>
            <person name="Baba T."/>
            <person name="Sakata K."/>
            <person name="Nagamura Y."/>
            <person name="Aoki H."/>
            <person name="Arikawa K."/>
            <person name="Arita K."/>
            <person name="Bito T."/>
            <person name="Chiden Y."/>
            <person name="Fujitsuka N."/>
            <person name="Fukunaka R."/>
            <person name="Hamada M."/>
            <person name="Harada C."/>
            <person name="Hayashi A."/>
            <person name="Hijishita S."/>
            <person name="Honda M."/>
            <person name="Hosokawa S."/>
            <person name="Ichikawa Y."/>
            <person name="Idonuma A."/>
            <person name="Iijima M."/>
            <person name="Ikeda M."/>
            <person name="Ikeno M."/>
            <person name="Ito K."/>
            <person name="Ito S."/>
            <person name="Ito T."/>
            <person name="Ito Y."/>
            <person name="Ito Y."/>
            <person name="Iwabuchi A."/>
            <person name="Kamiya K."/>
            <person name="Karasawa W."/>
            <person name="Kurita K."/>
            <person name="Katagiri S."/>
            <person name="Kikuta A."/>
            <person name="Kobayashi H."/>
            <person name="Kobayashi N."/>
            <person name="Machita K."/>
            <person name="Maehara T."/>
            <person name="Masukawa M."/>
            <person name="Mizubayashi T."/>
            <person name="Mukai Y."/>
            <person name="Nagasaki H."/>
            <person name="Nagata Y."/>
            <person name="Naito S."/>
            <person name="Nakashima M."/>
            <person name="Nakama Y."/>
            <person name="Nakamichi Y."/>
            <person name="Nakamura M."/>
            <person name="Meguro A."/>
            <person name="Negishi M."/>
            <person name="Ohta I."/>
            <person name="Ohta T."/>
            <person name="Okamoto M."/>
            <person name="Ono N."/>
            <person name="Saji S."/>
            <person name="Sakaguchi M."/>
            <person name="Sakai K."/>
            <person name="Shibata M."/>
            <person name="Shimokawa T."/>
            <person name="Song J."/>
            <person name="Takazaki Y."/>
            <person name="Terasawa K."/>
            <person name="Tsugane M."/>
            <person name="Tsuji K."/>
            <person name="Ueda S."/>
            <person name="Waki K."/>
            <person name="Yamagata H."/>
            <person name="Yamamoto M."/>
            <person name="Yamamoto S."/>
            <person name="Yamane H."/>
            <person name="Yoshiki S."/>
            <person name="Yoshihara R."/>
            <person name="Yukawa K."/>
            <person name="Zhong H."/>
            <person name="Yano M."/>
            <person name="Yuan Q."/>
            <person name="Ouyang S."/>
            <person name="Liu J."/>
            <person name="Jones K.M."/>
            <person name="Gansberger K."/>
            <person name="Moffat K."/>
            <person name="Hill J."/>
            <person name="Bera J."/>
            <person name="Fadrosh D."/>
            <person name="Jin S."/>
            <person name="Johri S."/>
            <person name="Kim M."/>
            <person name="Overton L."/>
            <person name="Reardon M."/>
            <person name="Tsitrin T."/>
            <person name="Vuong H."/>
            <person name="Weaver B."/>
            <person name="Ciecko A."/>
            <person name="Tallon L."/>
            <person name="Jackson J."/>
            <person name="Pai G."/>
            <person name="Aken S.V."/>
            <person name="Utterback T."/>
            <person name="Reidmuller S."/>
            <person name="Feldblyum T."/>
            <person name="Hsiao J."/>
            <person name="Zismann V."/>
            <person name="Iobst S."/>
            <person name="de Vazeille A.R."/>
            <person name="Buell C.R."/>
            <person name="Ying K."/>
            <person name="Li Y."/>
            <person name="Lu T."/>
            <person name="Huang Y."/>
            <person name="Zhao Q."/>
            <person name="Feng Q."/>
            <person name="Zhang L."/>
            <person name="Zhu J."/>
            <person name="Weng Q."/>
            <person name="Mu J."/>
            <person name="Lu Y."/>
            <person name="Fan D."/>
            <person name="Liu Y."/>
            <person name="Guan J."/>
            <person name="Zhang Y."/>
            <person name="Yu S."/>
            <person name="Liu X."/>
            <person name="Zhang Y."/>
            <person name="Hong G."/>
            <person name="Han B."/>
            <person name="Choisne N."/>
            <person name="Demange N."/>
            <person name="Orjeda G."/>
            <person name="Samain S."/>
            <person name="Cattolico L."/>
            <person name="Pelletier E."/>
            <person name="Couloux A."/>
            <person name="Segurens B."/>
            <person name="Wincker P."/>
            <person name="D'Hont A."/>
            <person name="Scarpelli C."/>
            <person name="Weissenbach J."/>
            <person name="Salanoubat M."/>
            <person name="Quetier F."/>
            <person name="Yu Y."/>
            <person name="Kim H.R."/>
            <person name="Rambo T."/>
            <person name="Currie J."/>
            <person name="Collura K."/>
            <person name="Luo M."/>
            <person name="Yang T."/>
            <person name="Ammiraju J.S.S."/>
            <person name="Engler F."/>
            <person name="Soderlund C."/>
            <person name="Wing R.A."/>
            <person name="Palmer L.E."/>
            <person name="de la Bastide M."/>
            <person name="Spiegel L."/>
            <person name="Nascimento L."/>
            <person name="Zutavern T."/>
            <person name="O'Shaughnessy A."/>
            <person name="Dike S."/>
            <person name="Dedhia N."/>
            <person name="Preston R."/>
            <person name="Balija V."/>
            <person name="McCombie W.R."/>
            <person name="Chow T."/>
            <person name="Chen H."/>
            <person name="Chung M."/>
            <person name="Chen C."/>
            <person name="Shaw J."/>
            <person name="Wu H."/>
            <person name="Hsiao K."/>
            <person name="Chao Y."/>
            <person name="Chu M."/>
            <person name="Cheng C."/>
            <person name="Hour A."/>
            <person name="Lee P."/>
            <person name="Lin S."/>
            <person name="Lin Y."/>
            <person name="Liou J."/>
            <person name="Liu S."/>
            <person name="Hsing Y."/>
            <person name="Raghuvanshi S."/>
            <person name="Mohanty A."/>
            <person name="Bharti A.K."/>
            <person name="Gaur A."/>
            <person name="Gupta V."/>
            <person name="Kumar D."/>
            <person name="Ravi V."/>
            <person name="Vij S."/>
            <person name="Kapur A."/>
            <person name="Khurana P."/>
            <person name="Khurana P."/>
            <person name="Khurana J.P."/>
            <person name="Tyagi A.K."/>
            <person name="Gaikwad K."/>
            <person name="Singh A."/>
            <person name="Dalal V."/>
            <person name="Srivastava S."/>
            <person name="Dixit A."/>
            <person name="Pal A.K."/>
            <person name="Ghazi I.A."/>
            <person name="Yadav M."/>
            <person name="Pandit A."/>
            <person name="Bhargava A."/>
            <person name="Sureshbabu K."/>
            <person name="Batra K."/>
            <person name="Sharma T.R."/>
            <person name="Mohapatra T."/>
            <person name="Singh N.K."/>
            <person name="Messing J."/>
            <person name="Nelson A.B."/>
            <person name="Fuks G."/>
            <person name="Kavchok S."/>
            <person name="Keizer G."/>
            <person name="Linton E."/>
            <person name="Llaca V."/>
            <person name="Song R."/>
            <person name="Tanyolac B."/>
            <person name="Young S."/>
            <person name="Ho-Il K."/>
            <person name="Hahn J.H."/>
            <person name="Sangsakoo G."/>
            <person name="Vanavichit A."/>
            <person name="de Mattos Luiz.A.T."/>
            <person name="Zimmer P.D."/>
            <person name="Malone G."/>
            <person name="Dellagostin O."/>
            <person name="de Oliveira A.C."/>
            <person name="Bevan M."/>
            <person name="Bancroft I."/>
            <person name="Minx P."/>
            <person name="Cordum H."/>
            <person name="Wilson R."/>
            <person name="Cheng Z."/>
            <person name="Jin W."/>
            <person name="Jiang J."/>
            <person name="Leong S.A."/>
            <person name="Iwama H."/>
            <person name="Gojobori T."/>
            <person name="Itoh T."/>
            <person name="Niimura Y."/>
            <person name="Fujii Y."/>
            <person name="Habara T."/>
            <person name="Sakai H."/>
            <person name="Sato Y."/>
            <person name="Wilson G."/>
            <person name="Kumar K."/>
            <person name="McCouch S."/>
            <person name="Juretic N."/>
            <person name="Hoen D."/>
            <person name="Wright S."/>
            <person name="Bruskiewich R."/>
            <person name="Bureau T."/>
            <person name="Miyao A."/>
            <person name="Hirochika H."/>
            <person name="Nishikawa T."/>
            <person name="Kadowaki K."/>
            <person name="Sugiura M."/>
            <person name="Burr B."/>
            <person name="Sasaki T."/>
        </authorList>
    </citation>
    <scope>NUCLEOTIDE SEQUENCE [LARGE SCALE GENOMIC DNA]</scope>
    <source>
        <strain evidence="2">cv. Nipponbare</strain>
    </source>
</reference>
<reference evidence="2" key="2">
    <citation type="journal article" date="2008" name="Nucleic Acids Res.">
        <title>The rice annotation project database (RAP-DB): 2008 update.</title>
        <authorList>
            <consortium name="The rice annotation project (RAP)"/>
        </authorList>
    </citation>
    <scope>GENOME REANNOTATION</scope>
    <source>
        <strain evidence="2">cv. Nipponbare</strain>
    </source>
</reference>
<organism evidence="1 2">
    <name type="scientific">Oryza sativa subsp. japonica</name>
    <name type="common">Rice</name>
    <dbReference type="NCBI Taxonomy" id="39947"/>
    <lineage>
        <taxon>Eukaryota</taxon>
        <taxon>Viridiplantae</taxon>
        <taxon>Streptophyta</taxon>
        <taxon>Embryophyta</taxon>
        <taxon>Tracheophyta</taxon>
        <taxon>Spermatophyta</taxon>
        <taxon>Magnoliopsida</taxon>
        <taxon>Liliopsida</taxon>
        <taxon>Poales</taxon>
        <taxon>Poaceae</taxon>
        <taxon>BOP clade</taxon>
        <taxon>Oryzoideae</taxon>
        <taxon>Oryzeae</taxon>
        <taxon>Oryzinae</taxon>
        <taxon>Oryza</taxon>
        <taxon>Oryza sativa</taxon>
    </lineage>
</organism>
<dbReference type="AlphaFoldDB" id="C7IYR2"/>
<gene>
    <name evidence="1" type="ordered locus">Os02g0541200</name>
</gene>
<dbReference type="KEGG" id="dosa:Os02g0541200"/>
<evidence type="ECO:0000313" key="1">
    <source>
        <dbReference type="EMBL" id="BAH91743.1"/>
    </source>
</evidence>
<proteinExistence type="predicted"/>
<dbReference type="Proteomes" id="UP000000763">
    <property type="component" value="Chromosome 2"/>
</dbReference>
<dbReference type="EMBL" id="AP008208">
    <property type="protein sequence ID" value="BAH91743.1"/>
    <property type="molecule type" value="Genomic_DNA"/>
</dbReference>
<accession>C7IYR2</accession>